<dbReference type="EMBL" id="APML01000062">
    <property type="protein sequence ID" value="ENH96017.1"/>
    <property type="molecule type" value="Genomic_DNA"/>
</dbReference>
<evidence type="ECO:0000259" key="2">
    <source>
        <dbReference type="Pfam" id="PF13542"/>
    </source>
</evidence>
<organism evidence="4 5">
    <name type="scientific">Gracilibacillus halophilus YIM-C55.5</name>
    <dbReference type="NCBI Taxonomy" id="1308866"/>
    <lineage>
        <taxon>Bacteria</taxon>
        <taxon>Bacillati</taxon>
        <taxon>Bacillota</taxon>
        <taxon>Bacilli</taxon>
        <taxon>Bacillales</taxon>
        <taxon>Bacillaceae</taxon>
        <taxon>Gracilibacillus</taxon>
    </lineage>
</organism>
<dbReference type="PANTHER" id="PTHR33498">
    <property type="entry name" value="TRANSPOSASE FOR INSERTION SEQUENCE ELEMENT IS1557"/>
    <property type="match status" value="1"/>
</dbReference>
<dbReference type="PATRIC" id="fig|1308866.3.peg.2627"/>
<dbReference type="Pfam" id="PF13542">
    <property type="entry name" value="HTH_Tnp_ISL3"/>
    <property type="match status" value="1"/>
</dbReference>
<dbReference type="InterPro" id="IPR029261">
    <property type="entry name" value="Transposase_Znf"/>
</dbReference>
<evidence type="ECO:0000313" key="5">
    <source>
        <dbReference type="Proteomes" id="UP000012283"/>
    </source>
</evidence>
<feature type="domain" description="Transposase IS204/IS1001/IS1096/IS1165 helix-turn-helix" evidence="2">
    <location>
        <begin position="68"/>
        <end position="114"/>
    </location>
</feature>
<dbReference type="NCBIfam" id="NF033550">
    <property type="entry name" value="transpos_ISL3"/>
    <property type="match status" value="1"/>
</dbReference>
<sequence length="357" mass="42441">YQLHVELERKPHCCPTCGLVTDRIHDYRIQKIQHNQVCSRRTVLFYRKRRYSCINQGCGKRFYEENTVVQRYQRQSIEYKQAISMELIHGKNFKDVASRFDTSPTTVMRRFDAISASMLNETKQLPEVIAIDEYKGDTDGEKFQTVIADPINRKPLDILSDRKKETVKDYLKQHGDNVNVVVMDMSSSFKAAVDQALGGPVVIADRFHFCRYIYWALERVRRKIQNEFDDYDRKKCKRMRHVFYKHHENLTAKQLWYLQYYLDKSDELKKAYQLKEAYCLWFETAKQLALNGLQEVKEQLYQFYDLVKAAGIKEFERAINTFQNWQKEILNSFVYDLHNGFVEGINNQTKVIININK</sequence>
<proteinExistence type="predicted"/>
<evidence type="ECO:0000259" key="3">
    <source>
        <dbReference type="Pfam" id="PF14690"/>
    </source>
</evidence>
<dbReference type="STRING" id="1308866.J416_12994"/>
<comment type="caution">
    <text evidence="4">The sequence shown here is derived from an EMBL/GenBank/DDBJ whole genome shotgun (WGS) entry which is preliminary data.</text>
</comment>
<dbReference type="eggNOG" id="COG3464">
    <property type="taxonomic scope" value="Bacteria"/>
</dbReference>
<protein>
    <submittedName>
        <fullName evidence="4">Transposase for IS652</fullName>
    </submittedName>
</protein>
<name>N4WIP2_9BACI</name>
<keyword evidence="5" id="KW-1185">Reference proteome</keyword>
<feature type="domain" description="Transposase IS204/IS1001/IS1096/IS1165 zinc-finger" evidence="3">
    <location>
        <begin position="10"/>
        <end position="53"/>
    </location>
</feature>
<dbReference type="AlphaFoldDB" id="N4WIP2"/>
<reference evidence="4 5" key="1">
    <citation type="submission" date="2013-03" db="EMBL/GenBank/DDBJ databases">
        <title>Draft genome sequence of Gracibacillus halophilus YIM-C55.5, a moderately halophilic and thermophilic organism from the Xiaochaidamu salt lake.</title>
        <authorList>
            <person name="Sugumar T."/>
            <person name="Polireddy D.R."/>
            <person name="Antony A."/>
            <person name="Madhava Y.R."/>
            <person name="Sivakumar N."/>
        </authorList>
    </citation>
    <scope>NUCLEOTIDE SEQUENCE [LARGE SCALE GENOMIC DNA]</scope>
    <source>
        <strain evidence="4 5">YIM-C55.5</strain>
    </source>
</reference>
<dbReference type="Proteomes" id="UP000012283">
    <property type="component" value="Unassembled WGS sequence"/>
</dbReference>
<dbReference type="OrthoDB" id="6197054at2"/>
<evidence type="ECO:0000259" key="1">
    <source>
        <dbReference type="Pfam" id="PF01610"/>
    </source>
</evidence>
<dbReference type="Pfam" id="PF01610">
    <property type="entry name" value="DDE_Tnp_ISL3"/>
    <property type="match status" value="1"/>
</dbReference>
<evidence type="ECO:0000313" key="4">
    <source>
        <dbReference type="EMBL" id="ENH96017.1"/>
    </source>
</evidence>
<dbReference type="InterPro" id="IPR047951">
    <property type="entry name" value="Transpos_ISL3"/>
</dbReference>
<gene>
    <name evidence="4" type="ORF">J416_12994</name>
</gene>
<dbReference type="InterPro" id="IPR032877">
    <property type="entry name" value="Transposase_HTH"/>
</dbReference>
<dbReference type="InterPro" id="IPR002560">
    <property type="entry name" value="Transposase_DDE"/>
</dbReference>
<feature type="domain" description="Transposase IS204/IS1001/IS1096/IS1165 DDE" evidence="1">
    <location>
        <begin position="129"/>
        <end position="352"/>
    </location>
</feature>
<dbReference type="PANTHER" id="PTHR33498:SF1">
    <property type="entry name" value="TRANSPOSASE FOR INSERTION SEQUENCE ELEMENT IS1557"/>
    <property type="match status" value="1"/>
</dbReference>
<accession>N4WIP2</accession>
<feature type="non-terminal residue" evidence="4">
    <location>
        <position position="1"/>
    </location>
</feature>
<dbReference type="Pfam" id="PF14690">
    <property type="entry name" value="Zn_ribbon_ISL3"/>
    <property type="match status" value="1"/>
</dbReference>